<dbReference type="InterPro" id="IPR037126">
    <property type="entry name" value="PdaC/RsiV-like_sf"/>
</dbReference>
<dbReference type="InterPro" id="IPR032774">
    <property type="entry name" value="WG_beta_rep"/>
</dbReference>
<dbReference type="AlphaFoldDB" id="A0A1X7HBY5"/>
<dbReference type="Pfam" id="PF11738">
    <property type="entry name" value="DUF3298"/>
    <property type="match status" value="1"/>
</dbReference>
<dbReference type="Gene3D" id="3.30.565.40">
    <property type="entry name" value="Fervidobacterium nodosum Rt17-B1 like"/>
    <property type="match status" value="1"/>
</dbReference>
<name>A0A1X7HBY5_9BACL</name>
<evidence type="ECO:0000313" key="2">
    <source>
        <dbReference type="EMBL" id="SMF83671.1"/>
    </source>
</evidence>
<reference evidence="2 3" key="1">
    <citation type="submission" date="2017-04" db="EMBL/GenBank/DDBJ databases">
        <authorList>
            <person name="Afonso C.L."/>
            <person name="Miller P.J."/>
            <person name="Scott M.A."/>
            <person name="Spackman E."/>
            <person name="Goraichik I."/>
            <person name="Dimitrov K.M."/>
            <person name="Suarez D.L."/>
            <person name="Swayne D.E."/>
        </authorList>
    </citation>
    <scope>NUCLEOTIDE SEQUENCE [LARGE SCALE GENOMIC DNA]</scope>
    <source>
        <strain evidence="2 3">N3/975</strain>
    </source>
</reference>
<dbReference type="SUPFAM" id="SSF48452">
    <property type="entry name" value="TPR-like"/>
    <property type="match status" value="1"/>
</dbReference>
<dbReference type="RefSeq" id="WP_208919398.1">
    <property type="nucleotide sequence ID" value="NZ_LT840184.1"/>
</dbReference>
<dbReference type="InterPro" id="IPR021729">
    <property type="entry name" value="DUF3298"/>
</dbReference>
<organism evidence="2 3">
    <name type="scientific">Paenibacillus uliginis N3/975</name>
    <dbReference type="NCBI Taxonomy" id="1313296"/>
    <lineage>
        <taxon>Bacteria</taxon>
        <taxon>Bacillati</taxon>
        <taxon>Bacillota</taxon>
        <taxon>Bacilli</taxon>
        <taxon>Bacillales</taxon>
        <taxon>Paenibacillaceae</taxon>
        <taxon>Paenibacillus</taxon>
    </lineage>
</organism>
<dbReference type="PANTHER" id="PTHR37841:SF1">
    <property type="entry name" value="DUF3298 DOMAIN-CONTAINING PROTEIN"/>
    <property type="match status" value="1"/>
</dbReference>
<evidence type="ECO:0000259" key="1">
    <source>
        <dbReference type="Pfam" id="PF11738"/>
    </source>
</evidence>
<dbReference type="Proteomes" id="UP000192940">
    <property type="component" value="Chromosome I"/>
</dbReference>
<protein>
    <submittedName>
        <fullName evidence="2">WG containing repeat-containing protein</fullName>
    </submittedName>
</protein>
<dbReference type="Gene3D" id="3.90.640.20">
    <property type="entry name" value="Heat-shock cognate protein, ATPase"/>
    <property type="match status" value="1"/>
</dbReference>
<evidence type="ECO:0000313" key="3">
    <source>
        <dbReference type="Proteomes" id="UP000192940"/>
    </source>
</evidence>
<dbReference type="InterPro" id="IPR011990">
    <property type="entry name" value="TPR-like_helical_dom_sf"/>
</dbReference>
<sequence length="810" mass="91522">MSTNEPQLTQLVRGLLPSGAELVMINKPAELTAVYAADLNGDQVPEVTAVYRLNGELYLLVLQYRDGIWEVAENEKGPGYGVTLLTAAPIMKPGKNNLIVGWQIGSIWSKLSVYTYTQDGLIDIAPPDMSYSYIRVMDMPSPAGRDGITEIALWIHDTGNAYRVEVLRWKNGRFVPAPDVYQYYFPTVVRYYEQMTQQHSDYSFYWYYLADAQYRAGMPQEALASVDKALSFEHPYPSRERLLELERNIRQMLDIIGMPRVVGLFPASLKTTEGMKWGYINNRGKMEIRSLYDDARDFQENGLAIVGVNGKYGIIDISTNYVVQPVYNMISPFSERRAIVIDGQGFKLIDETGTVLTKRAYPFIANMQDGRSVFNVTNVGNGGTSRYGYLNSQGNEVISAQYEEANDFENGRAVVKIKDNEYALIGRDGRKLATYPYTYVGPHGDGLLAFKREAAGKYGYDGRAVVNTAEDYKSNYGVINKQGMFVVKPEYNDIRDLGDERLALGRAVDPEQPFLGSKYAIADWKGTVLSEFVYQDVSNFQDDLASVSDTKQTYFIDRSGKPAPGFPRFSGSGTLTLVQKDLIKAFIDQRLSYVNRDGVVIWQQNTVIPLKSPFLVKEEKYKPNPDYLVYYPQVEGMTDKAAQQMVNSKLKEMSQVKPIPGKLDYSYSGDFEVAFYKQNLLELELNGYHYPFGAAHGMPTKTYAIINLVNGHMYTLKDLFKPGSDYVKELSSIVGKQIKEDPQYSYVFPGSYTGIRPDQPFFVTENAIHLYFSPYEIAPYAAGFPTFTIPFVEIRDIINTDGEFWKSFKV</sequence>
<dbReference type="PANTHER" id="PTHR37841">
    <property type="entry name" value="GLR2918 PROTEIN"/>
    <property type="match status" value="1"/>
</dbReference>
<accession>A0A1X7HBY5</accession>
<proteinExistence type="predicted"/>
<feature type="domain" description="DUF3298" evidence="1">
    <location>
        <begin position="717"/>
        <end position="791"/>
    </location>
</feature>
<dbReference type="EMBL" id="LT840184">
    <property type="protein sequence ID" value="SMF83671.1"/>
    <property type="molecule type" value="Genomic_DNA"/>
</dbReference>
<dbReference type="STRING" id="1313296.SAMN05661091_2434"/>
<dbReference type="Gene3D" id="1.25.40.10">
    <property type="entry name" value="Tetratricopeptide repeat domain"/>
    <property type="match status" value="1"/>
</dbReference>
<keyword evidence="3" id="KW-1185">Reference proteome</keyword>
<gene>
    <name evidence="2" type="ORF">SAMN05661091_2434</name>
</gene>
<dbReference type="Pfam" id="PF14903">
    <property type="entry name" value="WG_beta_rep"/>
    <property type="match status" value="3"/>
</dbReference>